<dbReference type="SFLD" id="SFLDG00358">
    <property type="entry name" value="Main_(cytGST)"/>
    <property type="match status" value="1"/>
</dbReference>
<dbReference type="InterPro" id="IPR004046">
    <property type="entry name" value="GST_C"/>
</dbReference>
<feature type="domain" description="GST C-terminal" evidence="4">
    <location>
        <begin position="92"/>
        <end position="230"/>
    </location>
</feature>
<dbReference type="InterPro" id="IPR036249">
    <property type="entry name" value="Thioredoxin-like_sf"/>
</dbReference>
<protein>
    <submittedName>
        <fullName evidence="5">Glutathione S-transferase</fullName>
    </submittedName>
</protein>
<feature type="domain" description="GST N-terminal" evidence="3">
    <location>
        <begin position="3"/>
        <end position="86"/>
    </location>
</feature>
<dbReference type="Pfam" id="PF00043">
    <property type="entry name" value="GST_C"/>
    <property type="match status" value="1"/>
</dbReference>
<dbReference type="Proteomes" id="UP000758603">
    <property type="component" value="Unassembled WGS sequence"/>
</dbReference>
<gene>
    <name evidence="5" type="ORF">BKA67DRAFT_530640</name>
</gene>
<dbReference type="SUPFAM" id="SSF52833">
    <property type="entry name" value="Thioredoxin-like"/>
    <property type="match status" value="1"/>
</dbReference>
<sequence>MSQPDITVYFLGASRAIRATWLLEELELPYNLVYSNRAPDGLAPPEFKEKIPALLKKSPTIKDGDIVVQESGAIMDYIIEKYDSKGKVQSSDPKIRAKTREWVHAAEGMFALHGIAILYARWMLPEDSRAALPEMEEKLSRNVRNDLGWIEGHLKQQGTRFLMGNTVSVADIMMQFSIEIIYARKLGLNAQEAGEEGGDGRWPETKKWLDRCMATDSFKRAVKKSGYTLH</sequence>
<dbReference type="PANTHER" id="PTHR44051:SF9">
    <property type="entry name" value="GLUTATHIONE S-TRANSFERASE 1"/>
    <property type="match status" value="1"/>
</dbReference>
<dbReference type="AlphaFoldDB" id="A0A9P9A4R4"/>
<dbReference type="Pfam" id="PF02798">
    <property type="entry name" value="GST_N"/>
    <property type="match status" value="1"/>
</dbReference>
<evidence type="ECO:0000256" key="1">
    <source>
        <dbReference type="ARBA" id="ARBA00007409"/>
    </source>
</evidence>
<dbReference type="InterPro" id="IPR010987">
    <property type="entry name" value="Glutathione-S-Trfase_C-like"/>
</dbReference>
<reference evidence="5" key="1">
    <citation type="journal article" date="2021" name="Nat. Commun.">
        <title>Genetic determinants of endophytism in the Arabidopsis root mycobiome.</title>
        <authorList>
            <person name="Mesny F."/>
            <person name="Miyauchi S."/>
            <person name="Thiergart T."/>
            <person name="Pickel B."/>
            <person name="Atanasova L."/>
            <person name="Karlsson M."/>
            <person name="Huettel B."/>
            <person name="Barry K.W."/>
            <person name="Haridas S."/>
            <person name="Chen C."/>
            <person name="Bauer D."/>
            <person name="Andreopoulos W."/>
            <person name="Pangilinan J."/>
            <person name="LaButti K."/>
            <person name="Riley R."/>
            <person name="Lipzen A."/>
            <person name="Clum A."/>
            <person name="Drula E."/>
            <person name="Henrissat B."/>
            <person name="Kohler A."/>
            <person name="Grigoriev I.V."/>
            <person name="Martin F.M."/>
            <person name="Hacquard S."/>
        </authorList>
    </citation>
    <scope>NUCLEOTIDE SEQUENCE</scope>
    <source>
        <strain evidence="5">MPI-SDFR-AT-0073</strain>
    </source>
</reference>
<dbReference type="SUPFAM" id="SSF47616">
    <property type="entry name" value="GST C-terminal domain-like"/>
    <property type="match status" value="1"/>
</dbReference>
<accession>A0A9P9A4R4</accession>
<dbReference type="EMBL" id="JAGPXC010000001">
    <property type="protein sequence ID" value="KAH6660545.1"/>
    <property type="molecule type" value="Genomic_DNA"/>
</dbReference>
<dbReference type="InterPro" id="IPR004045">
    <property type="entry name" value="Glutathione_S-Trfase_N"/>
</dbReference>
<evidence type="ECO:0000313" key="6">
    <source>
        <dbReference type="Proteomes" id="UP000758603"/>
    </source>
</evidence>
<evidence type="ECO:0000259" key="3">
    <source>
        <dbReference type="PROSITE" id="PS50404"/>
    </source>
</evidence>
<dbReference type="GeneID" id="70128163"/>
<dbReference type="SFLD" id="SFLDS00019">
    <property type="entry name" value="Glutathione_Transferase_(cytos"/>
    <property type="match status" value="1"/>
</dbReference>
<evidence type="ECO:0000256" key="2">
    <source>
        <dbReference type="RuleBase" id="RU003494"/>
    </source>
</evidence>
<name>A0A9P9A4R4_9PEZI</name>
<dbReference type="PROSITE" id="PS50404">
    <property type="entry name" value="GST_NTER"/>
    <property type="match status" value="1"/>
</dbReference>
<evidence type="ECO:0000259" key="4">
    <source>
        <dbReference type="PROSITE" id="PS50405"/>
    </source>
</evidence>
<dbReference type="PROSITE" id="PS50405">
    <property type="entry name" value="GST_CTER"/>
    <property type="match status" value="1"/>
</dbReference>
<evidence type="ECO:0000313" key="5">
    <source>
        <dbReference type="EMBL" id="KAH6660545.1"/>
    </source>
</evidence>
<dbReference type="InterPro" id="IPR040079">
    <property type="entry name" value="Glutathione_S-Trfase"/>
</dbReference>
<dbReference type="RefSeq" id="XP_045964676.1">
    <property type="nucleotide sequence ID" value="XM_046099271.1"/>
</dbReference>
<comment type="caution">
    <text evidence="5">The sequence shown here is derived from an EMBL/GenBank/DDBJ whole genome shotgun (WGS) entry which is preliminary data.</text>
</comment>
<dbReference type="CDD" id="cd03046">
    <property type="entry name" value="GST_N_GTT1_like"/>
    <property type="match status" value="1"/>
</dbReference>
<proteinExistence type="inferred from homology"/>
<dbReference type="PANTHER" id="PTHR44051">
    <property type="entry name" value="GLUTATHIONE S-TRANSFERASE-RELATED"/>
    <property type="match status" value="1"/>
</dbReference>
<organism evidence="5 6">
    <name type="scientific">Truncatella angustata</name>
    <dbReference type="NCBI Taxonomy" id="152316"/>
    <lineage>
        <taxon>Eukaryota</taxon>
        <taxon>Fungi</taxon>
        <taxon>Dikarya</taxon>
        <taxon>Ascomycota</taxon>
        <taxon>Pezizomycotina</taxon>
        <taxon>Sordariomycetes</taxon>
        <taxon>Xylariomycetidae</taxon>
        <taxon>Amphisphaeriales</taxon>
        <taxon>Sporocadaceae</taxon>
        <taxon>Truncatella</taxon>
    </lineage>
</organism>
<dbReference type="Gene3D" id="3.40.30.10">
    <property type="entry name" value="Glutaredoxin"/>
    <property type="match status" value="1"/>
</dbReference>
<keyword evidence="6" id="KW-1185">Reference proteome</keyword>
<dbReference type="OrthoDB" id="2309723at2759"/>
<dbReference type="InterPro" id="IPR036282">
    <property type="entry name" value="Glutathione-S-Trfase_C_sf"/>
</dbReference>
<comment type="similarity">
    <text evidence="1 2">Belongs to the GST superfamily.</text>
</comment>
<dbReference type="Gene3D" id="1.20.1050.10">
    <property type="match status" value="1"/>
</dbReference>